<evidence type="ECO:0000256" key="8">
    <source>
        <dbReference type="ARBA" id="ARBA00022723"/>
    </source>
</evidence>
<dbReference type="GO" id="GO:0004614">
    <property type="term" value="F:phosphoglucomutase activity"/>
    <property type="evidence" value="ECO:0007669"/>
    <property type="project" value="UniProtKB-EC"/>
</dbReference>
<evidence type="ECO:0000256" key="13">
    <source>
        <dbReference type="ARBA" id="ARBA00041467"/>
    </source>
</evidence>
<dbReference type="InterPro" id="IPR016066">
    <property type="entry name" value="A-D-PHexomutase_CS"/>
</dbReference>
<dbReference type="Pfam" id="PF02878">
    <property type="entry name" value="PGM_PMM_I"/>
    <property type="match status" value="1"/>
</dbReference>
<comment type="pathway">
    <text evidence="4">Lipid metabolism.</text>
</comment>
<dbReference type="Pfam" id="PF02879">
    <property type="entry name" value="PGM_PMM_II"/>
    <property type="match status" value="1"/>
</dbReference>
<dbReference type="GO" id="GO:0006166">
    <property type="term" value="P:purine ribonucleoside salvage"/>
    <property type="evidence" value="ECO:0007669"/>
    <property type="project" value="TreeGrafter"/>
</dbReference>
<dbReference type="InterPro" id="IPR016055">
    <property type="entry name" value="A-D-PHexomutase_a/b/a-I/II/III"/>
</dbReference>
<feature type="domain" description="Alpha-D-phosphohexomutase alpha/beta/alpha" evidence="18">
    <location>
        <begin position="270"/>
        <end position="376"/>
    </location>
</feature>
<gene>
    <name evidence="19" type="ORF">KKC1_22850</name>
</gene>
<comment type="similarity">
    <text evidence="5 14">Belongs to the phosphohexose mutase family.</text>
</comment>
<evidence type="ECO:0000256" key="10">
    <source>
        <dbReference type="ARBA" id="ARBA00023235"/>
    </source>
</evidence>
<dbReference type="Pfam" id="PF00408">
    <property type="entry name" value="PGM_PMM_IV"/>
    <property type="match status" value="1"/>
</dbReference>
<dbReference type="OrthoDB" id="9806956at2"/>
<reference evidence="20" key="1">
    <citation type="journal article" date="2017" name="Appl. Environ. Microbiol.">
        <title>Genomic Analysis of Calderihabitans maritimus KKC1, a Thermophilic, Hydrogenogenic, Carboxydotrophic Bacterium Isolated from Marine Sediment.</title>
        <authorList>
            <person name="Omae K."/>
            <person name="Yoneda Y."/>
            <person name="Fukuyama Y."/>
            <person name="Yoshida T."/>
            <person name="Sako Y."/>
        </authorList>
    </citation>
    <scope>NUCLEOTIDE SEQUENCE [LARGE SCALE GENOMIC DNA]</scope>
    <source>
        <strain evidence="20">KKC1</strain>
    </source>
</reference>
<organism evidence="19 20">
    <name type="scientific">Calderihabitans maritimus</name>
    <dbReference type="NCBI Taxonomy" id="1246530"/>
    <lineage>
        <taxon>Bacteria</taxon>
        <taxon>Bacillati</taxon>
        <taxon>Bacillota</taxon>
        <taxon>Clostridia</taxon>
        <taxon>Neomoorellales</taxon>
        <taxon>Calderihabitantaceae</taxon>
        <taxon>Calderihabitans</taxon>
    </lineage>
</organism>
<evidence type="ECO:0000256" key="3">
    <source>
        <dbReference type="ARBA" id="ARBA00005164"/>
    </source>
</evidence>
<evidence type="ECO:0000256" key="2">
    <source>
        <dbReference type="ARBA" id="ARBA00001946"/>
    </source>
</evidence>
<evidence type="ECO:0000256" key="5">
    <source>
        <dbReference type="ARBA" id="ARBA00010231"/>
    </source>
</evidence>
<dbReference type="GO" id="GO:0005975">
    <property type="term" value="P:carbohydrate metabolic process"/>
    <property type="evidence" value="ECO:0007669"/>
    <property type="project" value="InterPro"/>
</dbReference>
<evidence type="ECO:0000256" key="6">
    <source>
        <dbReference type="ARBA" id="ARBA00012728"/>
    </source>
</evidence>
<accession>A0A1Z5HUE6</accession>
<evidence type="ECO:0000256" key="4">
    <source>
        <dbReference type="ARBA" id="ARBA00005189"/>
    </source>
</evidence>
<comment type="caution">
    <text evidence="19">The sequence shown here is derived from an EMBL/GenBank/DDBJ whole genome shotgun (WGS) entry which is preliminary data.</text>
</comment>
<dbReference type="EMBL" id="BDGJ01000117">
    <property type="protein sequence ID" value="GAW93144.1"/>
    <property type="molecule type" value="Genomic_DNA"/>
</dbReference>
<dbReference type="EC" id="5.4.2.2" evidence="6"/>
<protein>
    <recommendedName>
        <fullName evidence="11">Phosphoglucomutase</fullName>
        <ecNumber evidence="6">5.4.2.2</ecNumber>
    </recommendedName>
    <alternativeName>
        <fullName evidence="13">Alpha-phosphoglucomutase</fullName>
    </alternativeName>
    <alternativeName>
        <fullName evidence="12">Glucose phosphomutase</fullName>
    </alternativeName>
</protein>
<dbReference type="PANTHER" id="PTHR45745">
    <property type="entry name" value="PHOSPHOMANNOMUTASE 45A"/>
    <property type="match status" value="1"/>
</dbReference>
<dbReference type="PANTHER" id="PTHR45745:SF1">
    <property type="entry name" value="PHOSPHOGLUCOMUTASE 2B-RELATED"/>
    <property type="match status" value="1"/>
</dbReference>
<dbReference type="InterPro" id="IPR005845">
    <property type="entry name" value="A-D-PHexomutase_a/b/a-II"/>
</dbReference>
<evidence type="ECO:0000256" key="14">
    <source>
        <dbReference type="RuleBase" id="RU004326"/>
    </source>
</evidence>
<dbReference type="Pfam" id="PF02880">
    <property type="entry name" value="PGM_PMM_III"/>
    <property type="match status" value="1"/>
</dbReference>
<keyword evidence="8 14" id="KW-0479">Metal-binding</keyword>
<evidence type="ECO:0000259" key="18">
    <source>
        <dbReference type="Pfam" id="PF02880"/>
    </source>
</evidence>
<dbReference type="Gene3D" id="3.40.120.10">
    <property type="entry name" value="Alpha-D-Glucose-1,6-Bisphosphate, subunit A, domain 3"/>
    <property type="match status" value="3"/>
</dbReference>
<dbReference type="PROSITE" id="PS00710">
    <property type="entry name" value="PGM_PMM"/>
    <property type="match status" value="1"/>
</dbReference>
<keyword evidence="7" id="KW-0597">Phosphoprotein</keyword>
<dbReference type="InterPro" id="IPR005844">
    <property type="entry name" value="A-D-PHexomutase_a/b/a-I"/>
</dbReference>
<keyword evidence="20" id="KW-1185">Reference proteome</keyword>
<feature type="domain" description="Alpha-D-phosphohexomutase alpha/beta/alpha" evidence="16">
    <location>
        <begin position="4"/>
        <end position="136"/>
    </location>
</feature>
<evidence type="ECO:0000313" key="20">
    <source>
        <dbReference type="Proteomes" id="UP000197032"/>
    </source>
</evidence>
<dbReference type="InterPro" id="IPR005846">
    <property type="entry name" value="A-D-PHexomutase_a/b/a-III"/>
</dbReference>
<dbReference type="Gene3D" id="3.30.310.50">
    <property type="entry name" value="Alpha-D-phosphohexomutase, C-terminal domain"/>
    <property type="match status" value="1"/>
</dbReference>
<feature type="domain" description="Alpha-D-phosphohexomutase alpha/beta/alpha" evidence="17">
    <location>
        <begin position="165"/>
        <end position="265"/>
    </location>
</feature>
<evidence type="ECO:0000256" key="9">
    <source>
        <dbReference type="ARBA" id="ARBA00022842"/>
    </source>
</evidence>
<dbReference type="RefSeq" id="WP_088554350.1">
    <property type="nucleotide sequence ID" value="NZ_BDGJ01000117.1"/>
</dbReference>
<comment type="catalytic activity">
    <reaction evidence="1">
        <text>alpha-D-glucose 1-phosphate = alpha-D-glucose 6-phosphate</text>
        <dbReference type="Rhea" id="RHEA:23536"/>
        <dbReference type="ChEBI" id="CHEBI:58225"/>
        <dbReference type="ChEBI" id="CHEBI:58601"/>
        <dbReference type="EC" id="5.4.2.2"/>
    </reaction>
</comment>
<keyword evidence="10" id="KW-0413">Isomerase</keyword>
<dbReference type="InterPro" id="IPR005843">
    <property type="entry name" value="A-D-PHexomutase_C"/>
</dbReference>
<name>A0A1Z5HUE6_9FIRM</name>
<dbReference type="GO" id="GO:0008973">
    <property type="term" value="F:phosphopentomutase activity"/>
    <property type="evidence" value="ECO:0007669"/>
    <property type="project" value="TreeGrafter"/>
</dbReference>
<dbReference type="GO" id="GO:0000287">
    <property type="term" value="F:magnesium ion binding"/>
    <property type="evidence" value="ECO:0007669"/>
    <property type="project" value="InterPro"/>
</dbReference>
<sequence length="473" mass="52437">MKRIAFGTDGWRAVMAEDFTFDNVRIVAQAIAAYLLQKEIYRQGIVVGYDNRFLSEKFALAVAEVLAGNEIPVFLTERATPTPVVAFAVKHFQAAGAVMLTASHNPPEYNGIKFIPEYAGPAVPEVTRQIEEEVLRVLNTRDVRRLPEKDARDRGLIRPVEPMGAYIKHLSKLIDFKAIGGAGLAVVVDPLYGAGIGYLETILKKAGCRVEVIHGYRDPLFGGHLPDPNGNILAELRERVLETGADLGLALDGDADRFGVIDRDGSFYRPNQILYLLLVHLVKNKGWRGRVARTVATTHMLDRIAKKYGLEVEETPVGFKYIGQSLLHRGSILGGEESGGLSIRGHLPEKDGILANLLIVELVAVTGKSLQEITDEVGREVGLLISERLDLPVSPEEKERILQELRGWMPEEIGGQKVIRRVTVDGGKQIMADDSWVLIRPSGTEPLFRLYVEGNSEEQVRSIQQQVREMLRL</sequence>
<keyword evidence="9 14" id="KW-0460">Magnesium</keyword>
<evidence type="ECO:0000259" key="17">
    <source>
        <dbReference type="Pfam" id="PF02879"/>
    </source>
</evidence>
<comment type="cofactor">
    <cofactor evidence="2">
        <name>Mg(2+)</name>
        <dbReference type="ChEBI" id="CHEBI:18420"/>
    </cofactor>
</comment>
<dbReference type="PRINTS" id="PR00509">
    <property type="entry name" value="PGMPMM"/>
</dbReference>
<dbReference type="CDD" id="cd05800">
    <property type="entry name" value="PGM_like2"/>
    <property type="match status" value="1"/>
</dbReference>
<dbReference type="SUPFAM" id="SSF55957">
    <property type="entry name" value="Phosphoglucomutase, C-terminal domain"/>
    <property type="match status" value="1"/>
</dbReference>
<evidence type="ECO:0000256" key="7">
    <source>
        <dbReference type="ARBA" id="ARBA00022553"/>
    </source>
</evidence>
<evidence type="ECO:0000256" key="1">
    <source>
        <dbReference type="ARBA" id="ARBA00000443"/>
    </source>
</evidence>
<comment type="pathway">
    <text evidence="3">Glycolipid metabolism; diglucosyl-diacylglycerol biosynthesis.</text>
</comment>
<proteinExistence type="inferred from homology"/>
<evidence type="ECO:0000259" key="15">
    <source>
        <dbReference type="Pfam" id="PF00408"/>
    </source>
</evidence>
<dbReference type="InterPro" id="IPR036900">
    <property type="entry name" value="A-D-PHexomutase_C_sf"/>
</dbReference>
<dbReference type="InterPro" id="IPR005841">
    <property type="entry name" value="Alpha-D-phosphohexomutase_SF"/>
</dbReference>
<dbReference type="AlphaFoldDB" id="A0A1Z5HUE6"/>
<evidence type="ECO:0000313" key="19">
    <source>
        <dbReference type="EMBL" id="GAW93144.1"/>
    </source>
</evidence>
<evidence type="ECO:0000259" key="16">
    <source>
        <dbReference type="Pfam" id="PF02878"/>
    </source>
</evidence>
<evidence type="ECO:0000256" key="11">
    <source>
        <dbReference type="ARBA" id="ARBA00039995"/>
    </source>
</evidence>
<dbReference type="SUPFAM" id="SSF53738">
    <property type="entry name" value="Phosphoglucomutase, first 3 domains"/>
    <property type="match status" value="2"/>
</dbReference>
<evidence type="ECO:0000256" key="12">
    <source>
        <dbReference type="ARBA" id="ARBA00041398"/>
    </source>
</evidence>
<feature type="domain" description="Alpha-D-phosphohexomutase C-terminal" evidence="15">
    <location>
        <begin position="418"/>
        <end position="469"/>
    </location>
</feature>
<dbReference type="Proteomes" id="UP000197032">
    <property type="component" value="Unassembled WGS sequence"/>
</dbReference>